<gene>
    <name evidence="2" type="ORF">SAMN04488082_11235</name>
</gene>
<evidence type="ECO:0000313" key="3">
    <source>
        <dbReference type="Proteomes" id="UP000198635"/>
    </source>
</evidence>
<dbReference type="AlphaFoldDB" id="A0A1I3W4M7"/>
<dbReference type="STRING" id="52560.SAMN04488082_11235"/>
<proteinExistence type="predicted"/>
<evidence type="ECO:0000256" key="1">
    <source>
        <dbReference type="SAM" id="MobiDB-lite"/>
    </source>
</evidence>
<dbReference type="Proteomes" id="UP000198635">
    <property type="component" value="Unassembled WGS sequence"/>
</dbReference>
<dbReference type="RefSeq" id="WP_092375848.1">
    <property type="nucleotide sequence ID" value="NZ_FORX01000012.1"/>
</dbReference>
<protein>
    <recommendedName>
        <fullName evidence="4">Transposase</fullName>
    </recommendedName>
</protein>
<name>A0A1I3W4M7_9BACT</name>
<feature type="compositionally biased region" description="Basic and acidic residues" evidence="1">
    <location>
        <begin position="86"/>
        <end position="98"/>
    </location>
</feature>
<evidence type="ECO:0000313" key="2">
    <source>
        <dbReference type="EMBL" id="SFK02435.1"/>
    </source>
</evidence>
<sequence>MASYAGIDLHSNSNFLSVVDGAGKIIERRKLANDVQAILHPLAAYRDQLQGIAIESTFNWYWIGDALMDEDYRVHLANPAAIQNDTGRKEKGAHRESQSEPSGWHAPKMSRIVLSR</sequence>
<evidence type="ECO:0008006" key="4">
    <source>
        <dbReference type="Google" id="ProtNLM"/>
    </source>
</evidence>
<keyword evidence="3" id="KW-1185">Reference proteome</keyword>
<dbReference type="OrthoDB" id="5429596at2"/>
<accession>A0A1I3W4M7</accession>
<dbReference type="EMBL" id="FORX01000012">
    <property type="protein sequence ID" value="SFK02435.1"/>
    <property type="molecule type" value="Genomic_DNA"/>
</dbReference>
<reference evidence="3" key="1">
    <citation type="submission" date="2016-10" db="EMBL/GenBank/DDBJ databases">
        <authorList>
            <person name="Varghese N."/>
            <person name="Submissions S."/>
        </authorList>
    </citation>
    <scope>NUCLEOTIDE SEQUENCE [LARGE SCALE GENOMIC DNA]</scope>
    <source>
        <strain evidence="3">DSM 5918</strain>
    </source>
</reference>
<organism evidence="2 3">
    <name type="scientific">Desulfomicrobium apsheronum</name>
    <dbReference type="NCBI Taxonomy" id="52560"/>
    <lineage>
        <taxon>Bacteria</taxon>
        <taxon>Pseudomonadati</taxon>
        <taxon>Thermodesulfobacteriota</taxon>
        <taxon>Desulfovibrionia</taxon>
        <taxon>Desulfovibrionales</taxon>
        <taxon>Desulfomicrobiaceae</taxon>
        <taxon>Desulfomicrobium</taxon>
    </lineage>
</organism>
<feature type="region of interest" description="Disordered" evidence="1">
    <location>
        <begin position="81"/>
        <end position="109"/>
    </location>
</feature>